<evidence type="ECO:0000256" key="3">
    <source>
        <dbReference type="SAM" id="Phobius"/>
    </source>
</evidence>
<dbReference type="RefSeq" id="WP_128699556.1">
    <property type="nucleotide sequence ID" value="NZ_CP019384.1"/>
</dbReference>
<organism evidence="4 5">
    <name type="scientific">Velamenicoccus archaeovorus</name>
    <dbReference type="NCBI Taxonomy" id="1930593"/>
    <lineage>
        <taxon>Bacteria</taxon>
        <taxon>Pseudomonadati</taxon>
        <taxon>Candidatus Omnitrophota</taxon>
        <taxon>Candidatus Velamenicoccus</taxon>
    </lineage>
</organism>
<sequence length="199" mass="22447">MRTALSIFFYTVVFAFLGTLAMCFAFHVLDIRDVVMQLNRFYTDSYLRFLTGLSGFIFILLSFAAAQAITGKIQREKTIAFSNPNGQVTITLSAVEDLIKRLAQQMSEIREAKADVRAHKKEISIGMRVVLAQETHIPDFTAKLQDLIATKIQEVFGIDEAINVRIHVAKIVSGPDKNNKKRQEPPRDEISIPYQGIKI</sequence>
<feature type="compositionally biased region" description="Basic and acidic residues" evidence="2">
    <location>
        <begin position="177"/>
        <end position="190"/>
    </location>
</feature>
<keyword evidence="3" id="KW-0812">Transmembrane</keyword>
<dbReference type="NCBIfam" id="NF033218">
    <property type="entry name" value="anchor_AmaP"/>
    <property type="match status" value="1"/>
</dbReference>
<evidence type="ECO:0008006" key="6">
    <source>
        <dbReference type="Google" id="ProtNLM"/>
    </source>
</evidence>
<dbReference type="EMBL" id="CP019384">
    <property type="protein sequence ID" value="QAT16914.1"/>
    <property type="molecule type" value="Genomic_DNA"/>
</dbReference>
<keyword evidence="1" id="KW-0175">Coiled coil</keyword>
<accession>A0A410P4K5</accession>
<keyword evidence="3" id="KW-0472">Membrane</keyword>
<name>A0A410P4K5_VELA1</name>
<dbReference type="KEGG" id="vai:BU251_03790"/>
<dbReference type="AlphaFoldDB" id="A0A410P4K5"/>
<feature type="transmembrane region" description="Helical" evidence="3">
    <location>
        <begin position="49"/>
        <end position="69"/>
    </location>
</feature>
<reference evidence="4 5" key="1">
    <citation type="submission" date="2017-01" db="EMBL/GenBank/DDBJ databases">
        <title>First insights into the biology of 'candidatus Vampirococcus archaeovorus'.</title>
        <authorList>
            <person name="Kizina J."/>
            <person name="Jordan S."/>
            <person name="Stueber K."/>
            <person name="Reinhardt R."/>
            <person name="Harder J."/>
        </authorList>
    </citation>
    <scope>NUCLEOTIDE SEQUENCE [LARGE SCALE GENOMIC DNA]</scope>
    <source>
        <strain evidence="4 5">LiM</strain>
    </source>
</reference>
<evidence type="ECO:0000256" key="2">
    <source>
        <dbReference type="SAM" id="MobiDB-lite"/>
    </source>
</evidence>
<proteinExistence type="predicted"/>
<feature type="transmembrane region" description="Helical" evidence="3">
    <location>
        <begin position="7"/>
        <end position="29"/>
    </location>
</feature>
<evidence type="ECO:0000256" key="1">
    <source>
        <dbReference type="SAM" id="Coils"/>
    </source>
</evidence>
<evidence type="ECO:0000313" key="5">
    <source>
        <dbReference type="Proteomes" id="UP000287243"/>
    </source>
</evidence>
<feature type="coiled-coil region" evidence="1">
    <location>
        <begin position="92"/>
        <end position="122"/>
    </location>
</feature>
<feature type="region of interest" description="Disordered" evidence="2">
    <location>
        <begin position="175"/>
        <end position="199"/>
    </location>
</feature>
<keyword evidence="3" id="KW-1133">Transmembrane helix</keyword>
<protein>
    <recommendedName>
        <fullName evidence="6">Alkaline shock response membrane anchor protein AmaP</fullName>
    </recommendedName>
</protein>
<keyword evidence="5" id="KW-1185">Reference proteome</keyword>
<evidence type="ECO:0000313" key="4">
    <source>
        <dbReference type="EMBL" id="QAT16914.1"/>
    </source>
</evidence>
<dbReference type="Proteomes" id="UP000287243">
    <property type="component" value="Chromosome"/>
</dbReference>
<gene>
    <name evidence="4" type="ORF">BU251_03790</name>
</gene>